<sequence>MEQSFLYVEKSPIIPPFKEMIINYVSYSSKYIYLNYQNILTFCILFFILVYKVSVIRNMFPLNGK</sequence>
<reference evidence="2 3" key="1">
    <citation type="journal article" date="2008" name="J. Bacteriol.">
        <title>Complete genome sequence of the mosquitocidal bacterium Bacillus sphaericus C3-41 and comparison with those of closely related Bacillus species.</title>
        <authorList>
            <person name="Hu X."/>
            <person name="Fan W."/>
            <person name="Han B."/>
            <person name="Liu H."/>
            <person name="Zheng D."/>
            <person name="Li Q."/>
            <person name="Dong W."/>
            <person name="Yan J."/>
            <person name="Gao M."/>
            <person name="Berry C."/>
            <person name="Yuan Z."/>
        </authorList>
    </citation>
    <scope>NUCLEOTIDE SEQUENCE [LARGE SCALE GENOMIC DNA]</scope>
    <source>
        <strain evidence="2 3">C3-41</strain>
    </source>
</reference>
<feature type="transmembrane region" description="Helical" evidence="1">
    <location>
        <begin position="33"/>
        <end position="51"/>
    </location>
</feature>
<evidence type="ECO:0000313" key="3">
    <source>
        <dbReference type="Proteomes" id="UP000002164"/>
    </source>
</evidence>
<keyword evidence="1" id="KW-0812">Transmembrane</keyword>
<accession>B1HNR3</accession>
<proteinExistence type="predicted"/>
<protein>
    <submittedName>
        <fullName evidence="2">Uncharacterized protein</fullName>
    </submittedName>
</protein>
<dbReference type="EMBL" id="CP000817">
    <property type="protein sequence ID" value="ACA42126.1"/>
    <property type="molecule type" value="Genomic_DNA"/>
</dbReference>
<dbReference type="AlphaFoldDB" id="B1HNR3"/>
<keyword evidence="1" id="KW-1133">Transmembrane helix</keyword>
<evidence type="ECO:0000256" key="1">
    <source>
        <dbReference type="SAM" id="Phobius"/>
    </source>
</evidence>
<keyword evidence="1" id="KW-0472">Membrane</keyword>
<dbReference type="EnsemblBacteria" id="ACA42126">
    <property type="protein sequence ID" value="ACA42126"/>
    <property type="gene ID" value="Bsph_4682"/>
</dbReference>
<organism evidence="2 3">
    <name type="scientific">Lysinibacillus sphaericus (strain C3-41)</name>
    <dbReference type="NCBI Taxonomy" id="444177"/>
    <lineage>
        <taxon>Bacteria</taxon>
        <taxon>Bacillati</taxon>
        <taxon>Bacillota</taxon>
        <taxon>Bacilli</taxon>
        <taxon>Bacillales</taxon>
        <taxon>Bacillaceae</taxon>
        <taxon>Lysinibacillus</taxon>
    </lineage>
</organism>
<dbReference type="HOGENOM" id="CLU_2844641_0_0_9"/>
<evidence type="ECO:0000313" key="2">
    <source>
        <dbReference type="EMBL" id="ACA42126.1"/>
    </source>
</evidence>
<dbReference type="Proteomes" id="UP000002164">
    <property type="component" value="Chromosome"/>
</dbReference>
<name>B1HNR3_LYSSC</name>
<gene>
    <name evidence="2" type="ordered locus">Bsph_4682</name>
</gene>
<dbReference type="KEGG" id="lsp:Bsph_4682"/>